<name>A0A1S6HUC5_9GAMM</name>
<dbReference type="PROSITE" id="PS51257">
    <property type="entry name" value="PROKAR_LIPOPROTEIN"/>
    <property type="match status" value="1"/>
</dbReference>
<dbReference type="AlphaFoldDB" id="A0A1S6HUC5"/>
<dbReference type="RefSeq" id="WP_077753982.1">
    <property type="nucleotide sequence ID" value="NZ_CP014782.1"/>
</dbReference>
<sequence length="107" mass="11713">MQTHIKRLIFISVIAVTLSGCTSMKTMEATGGSLADGVIELSYTRSPSETSLFDEQDALKTATKRCKAWGFKKADAFSGEQTSCRDQIGSRCDVYLVTKKYQCVGKS</sequence>
<dbReference type="STRING" id="225848.Sps_03903"/>
<organism evidence="1 2">
    <name type="scientific">Shewanella psychrophila</name>
    <dbReference type="NCBI Taxonomy" id="225848"/>
    <lineage>
        <taxon>Bacteria</taxon>
        <taxon>Pseudomonadati</taxon>
        <taxon>Pseudomonadota</taxon>
        <taxon>Gammaproteobacteria</taxon>
        <taxon>Alteromonadales</taxon>
        <taxon>Shewanellaceae</taxon>
        <taxon>Shewanella</taxon>
    </lineage>
</organism>
<dbReference type="KEGG" id="spsw:Sps_03903"/>
<keyword evidence="2" id="KW-1185">Reference proteome</keyword>
<dbReference type="InterPro" id="IPR025731">
    <property type="entry name" value="YecR-like"/>
</dbReference>
<dbReference type="Pfam" id="PF13992">
    <property type="entry name" value="YecR"/>
    <property type="match status" value="1"/>
</dbReference>
<dbReference type="EMBL" id="CP014782">
    <property type="protein sequence ID" value="AQS39018.1"/>
    <property type="molecule type" value="Genomic_DNA"/>
</dbReference>
<accession>A0A1S6HUC5</accession>
<keyword evidence="1" id="KW-0449">Lipoprotein</keyword>
<dbReference type="OrthoDB" id="8607336at2"/>
<dbReference type="Proteomes" id="UP000189545">
    <property type="component" value="Chromosome"/>
</dbReference>
<evidence type="ECO:0000313" key="2">
    <source>
        <dbReference type="Proteomes" id="UP000189545"/>
    </source>
</evidence>
<evidence type="ECO:0000313" key="1">
    <source>
        <dbReference type="EMBL" id="AQS39018.1"/>
    </source>
</evidence>
<protein>
    <submittedName>
        <fullName evidence="1">YecR-like lipoprotein</fullName>
    </submittedName>
</protein>
<proteinExistence type="predicted"/>
<gene>
    <name evidence="1" type="ORF">Sps_03903</name>
</gene>
<reference evidence="1 2" key="1">
    <citation type="submission" date="2016-03" db="EMBL/GenBank/DDBJ databases">
        <title>Complete genome sequence of Shewanella psychrophila WP2, a deep sea bacterium isolated from west Pacific sediment.</title>
        <authorList>
            <person name="Xu G."/>
            <person name="Jian H."/>
        </authorList>
    </citation>
    <scope>NUCLEOTIDE SEQUENCE [LARGE SCALE GENOMIC DNA]</scope>
    <source>
        <strain evidence="1 2">WP2</strain>
    </source>
</reference>